<keyword evidence="2" id="KW-0812">Transmembrane</keyword>
<comment type="caution">
    <text evidence="4">The sequence shown here is derived from an EMBL/GenBank/DDBJ whole genome shotgun (WGS) entry which is preliminary data.</text>
</comment>
<feature type="transmembrane region" description="Helical" evidence="2">
    <location>
        <begin position="1176"/>
        <end position="1201"/>
    </location>
</feature>
<evidence type="ECO:0000313" key="5">
    <source>
        <dbReference type="Proteomes" id="UP000198287"/>
    </source>
</evidence>
<feature type="domain" description="Calcium-activated chloride channel N-terminal" evidence="3">
    <location>
        <begin position="135"/>
        <end position="273"/>
    </location>
</feature>
<feature type="compositionally biased region" description="Polar residues" evidence="1">
    <location>
        <begin position="917"/>
        <end position="936"/>
    </location>
</feature>
<evidence type="ECO:0000313" key="4">
    <source>
        <dbReference type="EMBL" id="OXA38976.1"/>
    </source>
</evidence>
<accession>A0A226D3Z4</accession>
<dbReference type="AlphaFoldDB" id="A0A226D3Z4"/>
<keyword evidence="5" id="KW-1185">Reference proteome</keyword>
<dbReference type="Proteomes" id="UP000198287">
    <property type="component" value="Unassembled WGS sequence"/>
</dbReference>
<dbReference type="OrthoDB" id="687730at2759"/>
<dbReference type="EMBL" id="LNIX01000042">
    <property type="protein sequence ID" value="OXA38976.1"/>
    <property type="molecule type" value="Genomic_DNA"/>
</dbReference>
<evidence type="ECO:0000256" key="1">
    <source>
        <dbReference type="SAM" id="MobiDB-lite"/>
    </source>
</evidence>
<proteinExistence type="predicted"/>
<feature type="region of interest" description="Disordered" evidence="1">
    <location>
        <begin position="906"/>
        <end position="1160"/>
    </location>
</feature>
<keyword evidence="2" id="KW-0472">Membrane</keyword>
<dbReference type="OMA" id="WEANACT"/>
<organism evidence="4 5">
    <name type="scientific">Folsomia candida</name>
    <name type="common">Springtail</name>
    <dbReference type="NCBI Taxonomy" id="158441"/>
    <lineage>
        <taxon>Eukaryota</taxon>
        <taxon>Metazoa</taxon>
        <taxon>Ecdysozoa</taxon>
        <taxon>Arthropoda</taxon>
        <taxon>Hexapoda</taxon>
        <taxon>Collembola</taxon>
        <taxon>Entomobryomorpha</taxon>
        <taxon>Isotomoidea</taxon>
        <taxon>Isotomidae</taxon>
        <taxon>Proisotominae</taxon>
        <taxon>Folsomia</taxon>
    </lineage>
</organism>
<evidence type="ECO:0000259" key="3">
    <source>
        <dbReference type="Pfam" id="PF08434"/>
    </source>
</evidence>
<name>A0A226D3Z4_FOLCA</name>
<keyword evidence="2" id="KW-1133">Transmembrane helix</keyword>
<dbReference type="Pfam" id="PF08434">
    <property type="entry name" value="CLCA"/>
    <property type="match status" value="1"/>
</dbReference>
<gene>
    <name evidence="4" type="ORF">Fcan01_26343</name>
</gene>
<sequence>MSPLDWRGPNRKIPLHSWTPSRQTDMEALSDLMFSSTESNFHLKSVTVVIPPDWDHVAEEVTEGENFSDLKLWEGTQVPIVRRSTQCGQPGSQILLPLNFFSPANQAPRGNAIRKTINPVLIEIEYEKKLHRDCFPDRSLLHYWAQYRWGMFQESGFPYNTRFPYFVQREELGDWEANACTDQTLTGAVQFPNGTSCPIDEEAPPTAECRFIPEDPQPEVVHSSLLTHFHHLMDSFCTSETHQATLPTPHNVFCSGQSAWDVLLGSDDFKRVTQPAPGTRPPVTFTTTKASTLPLIHFIFDARVIHQVRTDTVRSSWCLLNDAICKYLYVTNMPNVVVIEQMPEDAFERIKVSLRAIFDVGSGVNEEGFAAVTIFPAEAEDGQLTQQTVAWTKVAGSANEFRLSIDKISTIGTTHAHFGLALRLVSEDIRARRHPTGSFIFIFKGSTGSNFDEMPFEDEVLSSLLAHKVQVHAVEVSHGPLDPGTNLVHLTEISGGSHFTLTSFNIGAQFDTFLRNFILATKSPDFVAPSVFPLAAMVGTEVELAFGHDSPLRLRLTTPLEMGQVEVVGPTGSVVPIDETRSTPEWNEGKAQGRRRSLSIVIPSAEATKGSVWRINCVDGRVTNCSGFFAVYADSPPTRSKNVEDISLSVTAHFDEHLTGLLYIYALLEEGGESLVRLDSVGEYDAIASICLQTRPDDCWNIRLRDDGAGTPDLLADDGVMSGASLPPPRDAVYQVRVALSYRYNFTPPRGKDVTEEGPIFPCAFSPQAPIELCVGRYPSDSFQMVSAYPQPIEIYASTTPSQSKPSRTFDLSLISLPGGGLTLAWTAPSIFLPENVIESADAYDLRFSTNWDSLVGDFNGCVRIEIDTIPATPGVKEEVTITGVDPSLPVFFGLKSKFEDTESELSNVAWGRPSQDEGSSTTETVSAEDTTAIPRSTTTEAPTTQEATSPTPTESTATTQSTTEASTQTTVESTTKEATTNESTPTTTDDSTTQTSEEPTTEEPTASTDDSTAPTSEEPTTDASTTPTSDPSTTEESTTPTSEQPTTEESTTETSEEPTTEESTTETTEEPTTEESTTETSEEPTTEESTTETSEEPTTEEPTASTDDSTSPTSDEPTTDDSTTSEEPSTGDSTTPDPTTQESTGTTASTVSTTILTTPPPVVTEKPEYFFKTTVGYVTAGAIALVCLAGMGAVIGLLCWKRRAISLALAARSANQNNI</sequence>
<feature type="compositionally biased region" description="Acidic residues" evidence="1">
    <location>
        <begin position="1051"/>
        <end position="1100"/>
    </location>
</feature>
<feature type="compositionally biased region" description="Low complexity" evidence="1">
    <location>
        <begin position="1101"/>
        <end position="1158"/>
    </location>
</feature>
<reference evidence="4 5" key="1">
    <citation type="submission" date="2015-12" db="EMBL/GenBank/DDBJ databases">
        <title>The genome of Folsomia candida.</title>
        <authorList>
            <person name="Faddeeva A."/>
            <person name="Derks M.F."/>
            <person name="Anvar Y."/>
            <person name="Smit S."/>
            <person name="Van Straalen N."/>
            <person name="Roelofs D."/>
        </authorList>
    </citation>
    <scope>NUCLEOTIDE SEQUENCE [LARGE SCALE GENOMIC DNA]</scope>
    <source>
        <strain evidence="4 5">VU population</strain>
        <tissue evidence="4">Whole body</tissue>
    </source>
</reference>
<feature type="compositionally biased region" description="Low complexity" evidence="1">
    <location>
        <begin position="937"/>
        <end position="1050"/>
    </location>
</feature>
<protein>
    <submittedName>
        <fullName evidence="4">Cell surface glycoprotein 1</fullName>
    </submittedName>
</protein>
<evidence type="ECO:0000256" key="2">
    <source>
        <dbReference type="SAM" id="Phobius"/>
    </source>
</evidence>
<dbReference type="PANTHER" id="PTHR36910">
    <property type="match status" value="1"/>
</dbReference>
<dbReference type="PANTHER" id="PTHR36910:SF8">
    <property type="match status" value="1"/>
</dbReference>
<dbReference type="InterPro" id="IPR013642">
    <property type="entry name" value="CLCA_N"/>
</dbReference>
<dbReference type="STRING" id="158441.A0A226D3Z4"/>